<dbReference type="KEGG" id="tlt:OCC_14155"/>
<proteinExistence type="predicted"/>
<dbReference type="AlphaFoldDB" id="S6A4L2"/>
<name>S6A4L2_THELN</name>
<dbReference type="HOGENOM" id="CLU_3302939_0_0_2"/>
<dbReference type="Proteomes" id="UP000015502">
    <property type="component" value="Chromosome"/>
</dbReference>
<gene>
    <name evidence="1" type="ORF">OCC_14155</name>
</gene>
<reference evidence="1 2" key="1">
    <citation type="journal article" date="2012" name="J. Bacteriol.">
        <title>Genome sequence of the model hyperthermophilic archaeon Thermococcus litoralis NS-C.</title>
        <authorList>
            <person name="Gardner A.F."/>
            <person name="Kumar S."/>
            <person name="Perler F.B."/>
        </authorList>
    </citation>
    <scope>NUCLEOTIDE SEQUENCE [LARGE SCALE GENOMIC DNA]</scope>
    <source>
        <strain evidence="2">ATCC 51850 / DSM 5473 / JCM 8560 / NS-C</strain>
    </source>
</reference>
<keyword evidence="2" id="KW-1185">Reference proteome</keyword>
<dbReference type="STRING" id="523849.OCC_14155"/>
<organism evidence="1 2">
    <name type="scientific">Thermococcus litoralis (strain ATCC 51850 / DSM 5473 / JCM 8560 / NS-C)</name>
    <dbReference type="NCBI Taxonomy" id="523849"/>
    <lineage>
        <taxon>Archaea</taxon>
        <taxon>Methanobacteriati</taxon>
        <taxon>Methanobacteriota</taxon>
        <taxon>Thermococci</taxon>
        <taxon>Thermococcales</taxon>
        <taxon>Thermococcaceae</taxon>
        <taxon>Thermococcus</taxon>
    </lineage>
</organism>
<dbReference type="EMBL" id="CP006670">
    <property type="protein sequence ID" value="AGT34312.1"/>
    <property type="molecule type" value="Genomic_DNA"/>
</dbReference>
<evidence type="ECO:0000313" key="1">
    <source>
        <dbReference type="EMBL" id="AGT34312.1"/>
    </source>
</evidence>
<accession>S6A4L2</accession>
<protein>
    <submittedName>
        <fullName evidence="1">Uncharacterized protein</fullName>
    </submittedName>
</protein>
<sequence>MVKTFKGKLYKFGWEKFKTASLDLGVEIKIIGGMRNGKH</sequence>
<evidence type="ECO:0000313" key="2">
    <source>
        <dbReference type="Proteomes" id="UP000015502"/>
    </source>
</evidence>
<dbReference type="PaxDb" id="523849-OCC_14155"/>